<gene>
    <name evidence="2" type="ORF">TMPK1_07370</name>
</gene>
<dbReference type="EMBL" id="BOPV01000001">
    <property type="protein sequence ID" value="GIL38500.1"/>
    <property type="molecule type" value="Genomic_DNA"/>
</dbReference>
<reference evidence="2" key="1">
    <citation type="submission" date="2021-02" db="EMBL/GenBank/DDBJ databases">
        <title>Genome sequence of Rhodospirillales sp. strain TMPK1 isolated from soil.</title>
        <authorList>
            <person name="Nakai R."/>
            <person name="Kusada H."/>
            <person name="Tamaki H."/>
        </authorList>
    </citation>
    <scope>NUCLEOTIDE SEQUENCE</scope>
    <source>
        <strain evidence="2">TMPK1</strain>
    </source>
</reference>
<keyword evidence="3" id="KW-1185">Reference proteome</keyword>
<sequence>MRPSIPISIKSLVTRNALPGSGATPRKRRSIGKVKISPMPDASRKGRFAFRARGKNLCAKIRVAAVASSRPGDSDQPNSVINAAVHTATIDAPKKKSCAFNQAACQTSSIAHLRYELLQRG</sequence>
<dbReference type="AlphaFoldDB" id="A0A8S8XB72"/>
<organism evidence="2 3">
    <name type="scientific">Roseiterribacter gracilis</name>
    <dbReference type="NCBI Taxonomy" id="2812848"/>
    <lineage>
        <taxon>Bacteria</taxon>
        <taxon>Pseudomonadati</taxon>
        <taxon>Pseudomonadota</taxon>
        <taxon>Alphaproteobacteria</taxon>
        <taxon>Rhodospirillales</taxon>
        <taxon>Roseiterribacteraceae</taxon>
        <taxon>Roseiterribacter</taxon>
    </lineage>
</organism>
<evidence type="ECO:0000313" key="2">
    <source>
        <dbReference type="EMBL" id="GIL38500.1"/>
    </source>
</evidence>
<accession>A0A8S8XB72</accession>
<protein>
    <submittedName>
        <fullName evidence="2">Uncharacterized protein</fullName>
    </submittedName>
</protein>
<feature type="region of interest" description="Disordered" evidence="1">
    <location>
        <begin position="17"/>
        <end position="38"/>
    </location>
</feature>
<proteinExistence type="predicted"/>
<name>A0A8S8XB72_9PROT</name>
<evidence type="ECO:0000313" key="3">
    <source>
        <dbReference type="Proteomes" id="UP000681075"/>
    </source>
</evidence>
<dbReference type="Proteomes" id="UP000681075">
    <property type="component" value="Unassembled WGS sequence"/>
</dbReference>
<evidence type="ECO:0000256" key="1">
    <source>
        <dbReference type="SAM" id="MobiDB-lite"/>
    </source>
</evidence>
<comment type="caution">
    <text evidence="2">The sequence shown here is derived from an EMBL/GenBank/DDBJ whole genome shotgun (WGS) entry which is preliminary data.</text>
</comment>